<dbReference type="FunFam" id="3.30.565.10:FF:000010">
    <property type="entry name" value="Sensor histidine kinase RcsC"/>
    <property type="match status" value="1"/>
</dbReference>
<dbReference type="CDD" id="cd00088">
    <property type="entry name" value="HPT"/>
    <property type="match status" value="1"/>
</dbReference>
<evidence type="ECO:0000256" key="22">
    <source>
        <dbReference type="SAM" id="Phobius"/>
    </source>
</evidence>
<dbReference type="Gene3D" id="1.20.120.160">
    <property type="entry name" value="HPT domain"/>
    <property type="match status" value="1"/>
</dbReference>
<evidence type="ECO:0000256" key="14">
    <source>
        <dbReference type="ARBA" id="ARBA00023026"/>
    </source>
</evidence>
<keyword evidence="7 22" id="KW-0812">Transmembrane</keyword>
<dbReference type="Gene3D" id="3.30.565.10">
    <property type="entry name" value="Histidine kinase-like ATPase, C-terminal domain"/>
    <property type="match status" value="1"/>
</dbReference>
<feature type="modified residue" description="Phosphohistidine" evidence="20">
    <location>
        <position position="786"/>
    </location>
</feature>
<dbReference type="Pfam" id="PF02518">
    <property type="entry name" value="HATPase_c"/>
    <property type="match status" value="1"/>
</dbReference>
<evidence type="ECO:0000313" key="26">
    <source>
        <dbReference type="EMBL" id="PRD66543.1"/>
    </source>
</evidence>
<evidence type="ECO:0000256" key="5">
    <source>
        <dbReference type="ARBA" id="ARBA00022553"/>
    </source>
</evidence>
<keyword evidence="12 22" id="KW-1133">Transmembrane helix</keyword>
<evidence type="ECO:0000256" key="8">
    <source>
        <dbReference type="ARBA" id="ARBA00022729"/>
    </source>
</evidence>
<dbReference type="InterPro" id="IPR003594">
    <property type="entry name" value="HATPase_dom"/>
</dbReference>
<dbReference type="SMART" id="SM00388">
    <property type="entry name" value="HisKA"/>
    <property type="match status" value="1"/>
</dbReference>
<evidence type="ECO:0000256" key="1">
    <source>
        <dbReference type="ARBA" id="ARBA00000085"/>
    </source>
</evidence>
<dbReference type="SMART" id="SM00387">
    <property type="entry name" value="HATPase_c"/>
    <property type="match status" value="1"/>
</dbReference>
<evidence type="ECO:0000256" key="12">
    <source>
        <dbReference type="ARBA" id="ARBA00022989"/>
    </source>
</evidence>
<dbReference type="SUPFAM" id="SSF47226">
    <property type="entry name" value="Histidine-containing phosphotransfer domain, HPT domain"/>
    <property type="match status" value="1"/>
</dbReference>
<dbReference type="EC" id="2.7.13.3" evidence="3"/>
<dbReference type="GO" id="GO:0000155">
    <property type="term" value="F:phosphorelay sensor kinase activity"/>
    <property type="evidence" value="ECO:0007669"/>
    <property type="project" value="InterPro"/>
</dbReference>
<gene>
    <name evidence="26" type="ORF">C6P64_04500</name>
</gene>
<keyword evidence="27" id="KW-1185">Reference proteome</keyword>
<dbReference type="Gene3D" id="3.40.50.2300">
    <property type="match status" value="1"/>
</dbReference>
<evidence type="ECO:0000256" key="21">
    <source>
        <dbReference type="PROSITE-ProRule" id="PRU00169"/>
    </source>
</evidence>
<dbReference type="OrthoDB" id="567977at2"/>
<dbReference type="EMBL" id="PVLQ01000012">
    <property type="protein sequence ID" value="PRD66543.1"/>
    <property type="molecule type" value="Genomic_DNA"/>
</dbReference>
<evidence type="ECO:0000256" key="19">
    <source>
        <dbReference type="ARBA" id="ARBA00070152"/>
    </source>
</evidence>
<dbReference type="InterPro" id="IPR036097">
    <property type="entry name" value="HisK_dim/P_sf"/>
</dbReference>
<evidence type="ECO:0000256" key="17">
    <source>
        <dbReference type="ARBA" id="ARBA00064003"/>
    </source>
</evidence>
<keyword evidence="13" id="KW-0902">Two-component regulatory system</keyword>
<evidence type="ECO:0000259" key="24">
    <source>
        <dbReference type="PROSITE" id="PS50110"/>
    </source>
</evidence>
<evidence type="ECO:0000256" key="2">
    <source>
        <dbReference type="ARBA" id="ARBA00004651"/>
    </source>
</evidence>
<comment type="catalytic activity">
    <reaction evidence="1">
        <text>ATP + protein L-histidine = ADP + protein N-phospho-L-histidine.</text>
        <dbReference type="EC" id="2.7.13.3"/>
    </reaction>
</comment>
<dbReference type="GO" id="GO:0005886">
    <property type="term" value="C:plasma membrane"/>
    <property type="evidence" value="ECO:0007669"/>
    <property type="project" value="UniProtKB-SubCell"/>
</dbReference>
<comment type="subcellular location">
    <subcellularLocation>
        <location evidence="2">Cell membrane</location>
        <topology evidence="2">Multi-pass membrane protein</topology>
    </subcellularLocation>
</comment>
<dbReference type="InterPro" id="IPR003661">
    <property type="entry name" value="HisK_dim/P_dom"/>
</dbReference>
<keyword evidence="11" id="KW-0067">ATP-binding</keyword>
<evidence type="ECO:0000256" key="7">
    <source>
        <dbReference type="ARBA" id="ARBA00022692"/>
    </source>
</evidence>
<dbReference type="Pfam" id="PF00512">
    <property type="entry name" value="HisKA"/>
    <property type="match status" value="1"/>
</dbReference>
<dbReference type="CDD" id="cd00082">
    <property type="entry name" value="HisKA"/>
    <property type="match status" value="1"/>
</dbReference>
<evidence type="ECO:0000256" key="9">
    <source>
        <dbReference type="ARBA" id="ARBA00022741"/>
    </source>
</evidence>
<dbReference type="InterPro" id="IPR036641">
    <property type="entry name" value="HPT_dom_sf"/>
</dbReference>
<feature type="transmembrane region" description="Helical" evidence="22">
    <location>
        <begin position="283"/>
        <end position="302"/>
    </location>
</feature>
<evidence type="ECO:0000256" key="16">
    <source>
        <dbReference type="ARBA" id="ARBA00058004"/>
    </source>
</evidence>
<reference evidence="26 27" key="1">
    <citation type="submission" date="2018-03" db="EMBL/GenBank/DDBJ databases">
        <title>Comparative genomics illustrates the genes involved in a hyperalkaliphilic mechanisms of Serpentinomonas isolated from highly-alkaline calcium-rich serpentinized springs.</title>
        <authorList>
            <person name="Suzuki S."/>
            <person name="Ishii S."/>
            <person name="Walworth N."/>
            <person name="Bird L."/>
            <person name="Kuenen J.G."/>
            <person name="Nealson K.H."/>
        </authorList>
    </citation>
    <scope>NUCLEOTIDE SEQUENCE [LARGE SCALE GENOMIC DNA]</scope>
    <source>
        <strain evidence="26 27">P1</strain>
    </source>
</reference>
<dbReference type="SUPFAM" id="SSF52172">
    <property type="entry name" value="CheY-like"/>
    <property type="match status" value="1"/>
</dbReference>
<keyword evidence="8" id="KW-0732">Signal</keyword>
<evidence type="ECO:0000256" key="11">
    <source>
        <dbReference type="ARBA" id="ARBA00022840"/>
    </source>
</evidence>
<keyword evidence="15 22" id="KW-0472">Membrane</keyword>
<keyword evidence="4" id="KW-1003">Cell membrane</keyword>
<evidence type="ECO:0000256" key="10">
    <source>
        <dbReference type="ARBA" id="ARBA00022777"/>
    </source>
</evidence>
<feature type="domain" description="HPt" evidence="25">
    <location>
        <begin position="747"/>
        <end position="844"/>
    </location>
</feature>
<evidence type="ECO:0000259" key="25">
    <source>
        <dbReference type="PROSITE" id="PS50894"/>
    </source>
</evidence>
<organism evidence="26 27">
    <name type="scientific">Malikia granosa</name>
    <dbReference type="NCBI Taxonomy" id="263067"/>
    <lineage>
        <taxon>Bacteria</taxon>
        <taxon>Pseudomonadati</taxon>
        <taxon>Pseudomonadota</taxon>
        <taxon>Betaproteobacteria</taxon>
        <taxon>Burkholderiales</taxon>
        <taxon>Comamonadaceae</taxon>
        <taxon>Malikia</taxon>
    </lineage>
</organism>
<comment type="function">
    <text evidence="16">Member of the two-component regulatory system BvgS/BvgA. Phosphorylates BvgA via a four-step phosphorelay in response to environmental signals.</text>
</comment>
<keyword evidence="10" id="KW-0418">Kinase</keyword>
<keyword evidence="14" id="KW-0843">Virulence</keyword>
<dbReference type="InterPro" id="IPR005467">
    <property type="entry name" value="His_kinase_dom"/>
</dbReference>
<dbReference type="Proteomes" id="UP000238589">
    <property type="component" value="Unassembled WGS sequence"/>
</dbReference>
<evidence type="ECO:0000256" key="4">
    <source>
        <dbReference type="ARBA" id="ARBA00022475"/>
    </source>
</evidence>
<dbReference type="SMART" id="SM00448">
    <property type="entry name" value="REC"/>
    <property type="match status" value="1"/>
</dbReference>
<accession>A0A2S9K7V6</accession>
<dbReference type="Gene3D" id="1.10.287.130">
    <property type="match status" value="1"/>
</dbReference>
<evidence type="ECO:0000256" key="6">
    <source>
        <dbReference type="ARBA" id="ARBA00022679"/>
    </source>
</evidence>
<name>A0A2S9K7V6_9BURK</name>
<proteinExistence type="predicted"/>
<dbReference type="FunFam" id="1.10.287.130:FF:000002">
    <property type="entry name" value="Two-component osmosensing histidine kinase"/>
    <property type="match status" value="1"/>
</dbReference>
<feature type="domain" description="Histidine kinase" evidence="23">
    <location>
        <begin position="339"/>
        <end position="560"/>
    </location>
</feature>
<dbReference type="GO" id="GO:0005524">
    <property type="term" value="F:ATP binding"/>
    <property type="evidence" value="ECO:0007669"/>
    <property type="project" value="UniProtKB-KW"/>
</dbReference>
<dbReference type="PROSITE" id="PS50894">
    <property type="entry name" value="HPT"/>
    <property type="match status" value="1"/>
</dbReference>
<dbReference type="PRINTS" id="PR00344">
    <property type="entry name" value="BCTRLSENSOR"/>
</dbReference>
<dbReference type="PANTHER" id="PTHR45339:SF1">
    <property type="entry name" value="HYBRID SIGNAL TRANSDUCTION HISTIDINE KINASE J"/>
    <property type="match status" value="1"/>
</dbReference>
<evidence type="ECO:0000256" key="15">
    <source>
        <dbReference type="ARBA" id="ARBA00023136"/>
    </source>
</evidence>
<evidence type="ECO:0000313" key="27">
    <source>
        <dbReference type="Proteomes" id="UP000238589"/>
    </source>
</evidence>
<dbReference type="PANTHER" id="PTHR45339">
    <property type="entry name" value="HYBRID SIGNAL TRANSDUCTION HISTIDINE KINASE J"/>
    <property type="match status" value="1"/>
</dbReference>
<dbReference type="AlphaFoldDB" id="A0A2S9K7V6"/>
<evidence type="ECO:0000259" key="23">
    <source>
        <dbReference type="PROSITE" id="PS50109"/>
    </source>
</evidence>
<evidence type="ECO:0000256" key="20">
    <source>
        <dbReference type="PROSITE-ProRule" id="PRU00110"/>
    </source>
</evidence>
<dbReference type="CDD" id="cd17546">
    <property type="entry name" value="REC_hyHK_CKI1_RcsC-like"/>
    <property type="match status" value="1"/>
</dbReference>
<dbReference type="Gene3D" id="3.30.450.20">
    <property type="entry name" value="PAS domain"/>
    <property type="match status" value="2"/>
</dbReference>
<keyword evidence="5 21" id="KW-0597">Phosphoprotein</keyword>
<dbReference type="InterPro" id="IPR004358">
    <property type="entry name" value="Sig_transdc_His_kin-like_C"/>
</dbReference>
<dbReference type="PROSITE" id="PS50109">
    <property type="entry name" value="HIS_KIN"/>
    <property type="match status" value="1"/>
</dbReference>
<dbReference type="SUPFAM" id="SSF47384">
    <property type="entry name" value="Homodimeric domain of signal transducing histidine kinase"/>
    <property type="match status" value="1"/>
</dbReference>
<dbReference type="Pfam" id="PF01627">
    <property type="entry name" value="Hpt"/>
    <property type="match status" value="1"/>
</dbReference>
<dbReference type="SUPFAM" id="SSF55874">
    <property type="entry name" value="ATPase domain of HSP90 chaperone/DNA topoisomerase II/histidine kinase"/>
    <property type="match status" value="1"/>
</dbReference>
<dbReference type="Pfam" id="PF00072">
    <property type="entry name" value="Response_reg"/>
    <property type="match status" value="1"/>
</dbReference>
<comment type="subunit">
    <text evidence="17">At low DSF concentrations, interacts with RpfF.</text>
</comment>
<keyword evidence="6" id="KW-0808">Transferase</keyword>
<evidence type="ECO:0000256" key="13">
    <source>
        <dbReference type="ARBA" id="ARBA00023012"/>
    </source>
</evidence>
<comment type="caution">
    <text evidence="26">The sequence shown here is derived from an EMBL/GenBank/DDBJ whole genome shotgun (WGS) entry which is preliminary data.</text>
</comment>
<dbReference type="InterPro" id="IPR008207">
    <property type="entry name" value="Sig_transdc_His_kin_Hpt_dom"/>
</dbReference>
<dbReference type="PROSITE" id="PS50110">
    <property type="entry name" value="RESPONSE_REGULATORY"/>
    <property type="match status" value="1"/>
</dbReference>
<evidence type="ECO:0000256" key="18">
    <source>
        <dbReference type="ARBA" id="ARBA00068150"/>
    </source>
</evidence>
<sequence>MKAIYSSNLKLRRQTTFVAIVIILTTWAAAIYEIQRSRQTYIQEANLRTAKNAHIFSEYSQSTIKRLNSFILDAREEWQGDWEQFADYVQHHQNMIDDLVFQIAVIDSQGMMQFSNLSKPQTVVDLSQREHFRVHADAPEQDILFISKPLKGKVSGKWSIQLTRPILKQGTFDGVLVLSIAPEFFSKFSDRLFTENRSKLKIVRNSGEIMAISPTSESMYNQQVQAPYLDPAAPQTGNFRSYNPATQTEEISGYYKLGDYGMTLVSSEAEEDVLAPYRIYRNIVIGVTCLTSAAILFFFVLLRRSQKRLVKVSQVTRELQGIKEQAVSANEAKSLFLANMSHEIRTPMNAVIGLTNLLLETDLTPHQRDHLTKIHLAGTALLGVLNDILDYSKIEAGHMMLESVPLNLVEVFEKSRALFEIQAEEKQLALRFEVSPQIPALLLGDPLRLLQVINNLIGNALKFTQAGGIEVKAEAIEQDGQGALIQVSVRDSGIGLDPEQLDHLFEAFTQADLSTTRRYGGTGLGLSISKRLVELMGGKIWATSVAGQGSVFCFTARLGLSQTASAATPMPAPVVAPVKRDFGQARVLLVDDSPTNLLVAKAYLSRLGLEVETADNGQSAVDKATRSAFAAILMDLQMPGMDGFAATRAIRASGNRTPIIALTAAAMDKDRQAAEEAGMDDHIAKPIDPMELAAVLGQWIPEQPQAAPAPAPAPASVDPILPVAAIEPASGSGPLDLEQAAEALGGDQELLLQVLQRFHQDFVQAPEQLREALGQQQLDVAIRLVHTLKGLAPTLGAGTLHQLAVRFEQGLQQQDSGLQAEFVQELNRVLAAIEAAKDTNGSAARQD</sequence>
<feature type="modified residue" description="4-aspartylphosphate" evidence="21">
    <location>
        <position position="635"/>
    </location>
</feature>
<feature type="domain" description="Response regulatory" evidence="24">
    <location>
        <begin position="586"/>
        <end position="700"/>
    </location>
</feature>
<dbReference type="InterPro" id="IPR001789">
    <property type="entry name" value="Sig_transdc_resp-reg_receiver"/>
</dbReference>
<dbReference type="CDD" id="cd16922">
    <property type="entry name" value="HATPase_EvgS-ArcB-TorS-like"/>
    <property type="match status" value="1"/>
</dbReference>
<protein>
    <recommendedName>
        <fullName evidence="18">Sensory/regulatory protein RpfC</fullName>
        <ecNumber evidence="3">2.7.13.3</ecNumber>
    </recommendedName>
    <alternativeName>
        <fullName evidence="19">Virulence sensor protein BvgS</fullName>
    </alternativeName>
</protein>
<evidence type="ECO:0000256" key="3">
    <source>
        <dbReference type="ARBA" id="ARBA00012438"/>
    </source>
</evidence>
<dbReference type="InterPro" id="IPR036890">
    <property type="entry name" value="HATPase_C_sf"/>
</dbReference>
<keyword evidence="9" id="KW-0547">Nucleotide-binding</keyword>
<dbReference type="InterPro" id="IPR011006">
    <property type="entry name" value="CheY-like_superfamily"/>
</dbReference>
<dbReference type="CDD" id="cd12914">
    <property type="entry name" value="PDC1_DGC_like"/>
    <property type="match status" value="1"/>
</dbReference>